<gene>
    <name evidence="1" type="ORF">BJ508DRAFT_312745</name>
</gene>
<dbReference type="EMBL" id="ML119786">
    <property type="protein sequence ID" value="RPA74588.1"/>
    <property type="molecule type" value="Genomic_DNA"/>
</dbReference>
<organism evidence="1 2">
    <name type="scientific">Ascobolus immersus RN42</name>
    <dbReference type="NCBI Taxonomy" id="1160509"/>
    <lineage>
        <taxon>Eukaryota</taxon>
        <taxon>Fungi</taxon>
        <taxon>Dikarya</taxon>
        <taxon>Ascomycota</taxon>
        <taxon>Pezizomycotina</taxon>
        <taxon>Pezizomycetes</taxon>
        <taxon>Pezizales</taxon>
        <taxon>Ascobolaceae</taxon>
        <taxon>Ascobolus</taxon>
    </lineage>
</organism>
<keyword evidence="2" id="KW-1185">Reference proteome</keyword>
<proteinExistence type="predicted"/>
<accession>A0A3N4HQ12</accession>
<dbReference type="Proteomes" id="UP000275078">
    <property type="component" value="Unassembled WGS sequence"/>
</dbReference>
<evidence type="ECO:0000313" key="2">
    <source>
        <dbReference type="Proteomes" id="UP000275078"/>
    </source>
</evidence>
<protein>
    <submittedName>
        <fullName evidence="1">Uncharacterized protein</fullName>
    </submittedName>
</protein>
<evidence type="ECO:0000313" key="1">
    <source>
        <dbReference type="EMBL" id="RPA74588.1"/>
    </source>
</evidence>
<dbReference type="AlphaFoldDB" id="A0A3N4HQ12"/>
<reference evidence="1 2" key="1">
    <citation type="journal article" date="2018" name="Nat. Ecol. Evol.">
        <title>Pezizomycetes genomes reveal the molecular basis of ectomycorrhizal truffle lifestyle.</title>
        <authorList>
            <person name="Murat C."/>
            <person name="Payen T."/>
            <person name="Noel B."/>
            <person name="Kuo A."/>
            <person name="Morin E."/>
            <person name="Chen J."/>
            <person name="Kohler A."/>
            <person name="Krizsan K."/>
            <person name="Balestrini R."/>
            <person name="Da Silva C."/>
            <person name="Montanini B."/>
            <person name="Hainaut M."/>
            <person name="Levati E."/>
            <person name="Barry K.W."/>
            <person name="Belfiori B."/>
            <person name="Cichocki N."/>
            <person name="Clum A."/>
            <person name="Dockter R.B."/>
            <person name="Fauchery L."/>
            <person name="Guy J."/>
            <person name="Iotti M."/>
            <person name="Le Tacon F."/>
            <person name="Lindquist E.A."/>
            <person name="Lipzen A."/>
            <person name="Malagnac F."/>
            <person name="Mello A."/>
            <person name="Molinier V."/>
            <person name="Miyauchi S."/>
            <person name="Poulain J."/>
            <person name="Riccioni C."/>
            <person name="Rubini A."/>
            <person name="Sitrit Y."/>
            <person name="Splivallo R."/>
            <person name="Traeger S."/>
            <person name="Wang M."/>
            <person name="Zifcakova L."/>
            <person name="Wipf D."/>
            <person name="Zambonelli A."/>
            <person name="Paolocci F."/>
            <person name="Nowrousian M."/>
            <person name="Ottonello S."/>
            <person name="Baldrian P."/>
            <person name="Spatafora J.W."/>
            <person name="Henrissat B."/>
            <person name="Nagy L.G."/>
            <person name="Aury J.M."/>
            <person name="Wincker P."/>
            <person name="Grigoriev I.V."/>
            <person name="Bonfante P."/>
            <person name="Martin F.M."/>
        </authorList>
    </citation>
    <scope>NUCLEOTIDE SEQUENCE [LARGE SCALE GENOMIC DNA]</scope>
    <source>
        <strain evidence="1 2">RN42</strain>
    </source>
</reference>
<dbReference type="STRING" id="1160509.A0A3N4HQ12"/>
<dbReference type="OrthoDB" id="3009558at2759"/>
<sequence>MTNPKASFPTRPILKYLPEHEYVEKLDIGSMTEEAIAANTTKAMSAETVTNDITCKFLRTFHPTLARLDTVGAFTYPGNDFVWFVFDPSALQVRSIGGRPLYFMPMPISPIHNYHIASDPLWCGIDPTKEASEATIKDIRTIFPLCKSITIYCSGFIGFGMSRDDLFENVYTGLYWPGTLGGLRVGLGEYCVVSATAKTRESSVGLRLRLSDGLECISGATSALVTSSSCDGKHEERGCARKTFRKRYGLVDWFINMVTGIWIFGKRMCLPDKVILPETVIRSFDRPSRFIPYPYGYMHNLALLTTPNGLPAMTTPPGMPALERSFAAPESALDGNPVFAYDNEAHNNEASGGTTREEIVEAIRYDWETSSKETRRSLLWRTVPVEQSLASSKHASGSVLCLGKPADSSAKAICFQSFECPIPVRRLTLAKYLEFRDWADCPGRGKWCYKGGFLLPKEVMEAEIIVDRPEPVS</sequence>
<name>A0A3N4HQ12_ASCIM</name>